<keyword evidence="2" id="KW-0560">Oxidoreductase</keyword>
<dbReference type="Gene3D" id="3.40.50.720">
    <property type="entry name" value="NAD(P)-binding Rossmann-like Domain"/>
    <property type="match status" value="1"/>
</dbReference>
<dbReference type="PANTHER" id="PTHR48107">
    <property type="entry name" value="NADPH-DEPENDENT ALDEHYDE REDUCTASE-LIKE PROTEIN, CHLOROPLASTIC-RELATED"/>
    <property type="match status" value="1"/>
</dbReference>
<comment type="similarity">
    <text evidence="1">Belongs to the short-chain dehydrogenases/reductases (SDR) family.</text>
</comment>
<dbReference type="SUPFAM" id="SSF51735">
    <property type="entry name" value="NAD(P)-binding Rossmann-fold domains"/>
    <property type="match status" value="1"/>
</dbReference>
<comment type="caution">
    <text evidence="4">The sequence shown here is derived from an EMBL/GenBank/DDBJ whole genome shotgun (WGS) entry which is preliminary data.</text>
</comment>
<organism evidence="4">
    <name type="scientific">Streptomyces sp. SID7958</name>
    <dbReference type="NCBI Taxonomy" id="2706093"/>
    <lineage>
        <taxon>Bacteria</taxon>
        <taxon>Bacillati</taxon>
        <taxon>Actinomycetota</taxon>
        <taxon>Actinomycetes</taxon>
        <taxon>Kitasatosporales</taxon>
        <taxon>Streptomycetaceae</taxon>
        <taxon>Streptomyces</taxon>
    </lineage>
</organism>
<dbReference type="InterPro" id="IPR036291">
    <property type="entry name" value="NAD(P)-bd_dom_sf"/>
</dbReference>
<feature type="non-terminal residue" evidence="4">
    <location>
        <position position="74"/>
    </location>
</feature>
<evidence type="ECO:0000256" key="3">
    <source>
        <dbReference type="SAM" id="MobiDB-lite"/>
    </source>
</evidence>
<feature type="compositionally biased region" description="Polar residues" evidence="3">
    <location>
        <begin position="1"/>
        <end position="12"/>
    </location>
</feature>
<dbReference type="Pfam" id="PF00106">
    <property type="entry name" value="adh_short"/>
    <property type="match status" value="1"/>
</dbReference>
<dbReference type="RefSeq" id="WP_164332980.1">
    <property type="nucleotide sequence ID" value="NZ_JAAGMU010000202.1"/>
</dbReference>
<feature type="region of interest" description="Disordered" evidence="3">
    <location>
        <begin position="1"/>
        <end position="22"/>
    </location>
</feature>
<evidence type="ECO:0000256" key="2">
    <source>
        <dbReference type="ARBA" id="ARBA00023002"/>
    </source>
</evidence>
<dbReference type="InterPro" id="IPR002347">
    <property type="entry name" value="SDR_fam"/>
</dbReference>
<evidence type="ECO:0000256" key="1">
    <source>
        <dbReference type="ARBA" id="ARBA00006484"/>
    </source>
</evidence>
<gene>
    <name evidence="4" type="ORF">G3I38_03810</name>
</gene>
<reference evidence="4" key="1">
    <citation type="submission" date="2020-01" db="EMBL/GenBank/DDBJ databases">
        <title>Insect and environment-associated Actinomycetes.</title>
        <authorList>
            <person name="Currrie C."/>
            <person name="Chevrette M."/>
            <person name="Carlson C."/>
            <person name="Stubbendieck R."/>
            <person name="Wendt-Pienkowski E."/>
        </authorList>
    </citation>
    <scope>NUCLEOTIDE SEQUENCE</scope>
    <source>
        <strain evidence="4">SID7958</strain>
    </source>
</reference>
<sequence length="74" mass="7599">MTEYTHVQSPGKTSEKADGRSLAGRAALVTGGSRGIGAATALRLAREGADVAVTYVRDKEAAAEVVRAVEALGR</sequence>
<dbReference type="GO" id="GO:0016614">
    <property type="term" value="F:oxidoreductase activity, acting on CH-OH group of donors"/>
    <property type="evidence" value="ECO:0007669"/>
    <property type="project" value="UniProtKB-ARBA"/>
</dbReference>
<dbReference type="PANTHER" id="PTHR48107:SF7">
    <property type="entry name" value="RE15974P"/>
    <property type="match status" value="1"/>
</dbReference>
<name>A0A6G3TVX8_9ACTN</name>
<protein>
    <submittedName>
        <fullName evidence="4">SDR family NAD(P)-dependent oxidoreductase</fullName>
    </submittedName>
</protein>
<accession>A0A6G3TVX8</accession>
<dbReference type="AlphaFoldDB" id="A0A6G3TVX8"/>
<proteinExistence type="inferred from homology"/>
<evidence type="ECO:0000313" key="4">
    <source>
        <dbReference type="EMBL" id="NEC78392.1"/>
    </source>
</evidence>
<dbReference type="EMBL" id="JAAGMU010000202">
    <property type="protein sequence ID" value="NEC78392.1"/>
    <property type="molecule type" value="Genomic_DNA"/>
</dbReference>